<accession>A0ABN9CP48</accession>
<evidence type="ECO:0000313" key="3">
    <source>
        <dbReference type="Proteomes" id="UP001162483"/>
    </source>
</evidence>
<feature type="non-terminal residue" evidence="2">
    <location>
        <position position="1"/>
    </location>
</feature>
<gene>
    <name evidence="2" type="ORF">SPARVUS_LOCUS5357581</name>
</gene>
<dbReference type="EMBL" id="CATNWA010010972">
    <property type="protein sequence ID" value="CAI9560926.1"/>
    <property type="molecule type" value="Genomic_DNA"/>
</dbReference>
<keyword evidence="1" id="KW-0812">Transmembrane</keyword>
<name>A0ABN9CP48_9NEOB</name>
<protein>
    <submittedName>
        <fullName evidence="2">Uncharacterized protein</fullName>
    </submittedName>
</protein>
<evidence type="ECO:0000256" key="1">
    <source>
        <dbReference type="SAM" id="Phobius"/>
    </source>
</evidence>
<comment type="caution">
    <text evidence="2">The sequence shown here is derived from an EMBL/GenBank/DDBJ whole genome shotgun (WGS) entry which is preliminary data.</text>
</comment>
<evidence type="ECO:0000313" key="2">
    <source>
        <dbReference type="EMBL" id="CAI9560926.1"/>
    </source>
</evidence>
<reference evidence="2" key="1">
    <citation type="submission" date="2023-05" db="EMBL/GenBank/DDBJ databases">
        <authorList>
            <person name="Stuckert A."/>
        </authorList>
    </citation>
    <scope>NUCLEOTIDE SEQUENCE</scope>
</reference>
<keyword evidence="1" id="KW-1133">Transmembrane helix</keyword>
<sequence>IIHRHLVITKDLRWGGGLLCLLTVLLPVGLGTLLWMAVHSHPEQCAYSEAPTHRPQ</sequence>
<dbReference type="Proteomes" id="UP001162483">
    <property type="component" value="Unassembled WGS sequence"/>
</dbReference>
<organism evidence="2 3">
    <name type="scientific">Staurois parvus</name>
    <dbReference type="NCBI Taxonomy" id="386267"/>
    <lineage>
        <taxon>Eukaryota</taxon>
        <taxon>Metazoa</taxon>
        <taxon>Chordata</taxon>
        <taxon>Craniata</taxon>
        <taxon>Vertebrata</taxon>
        <taxon>Euteleostomi</taxon>
        <taxon>Amphibia</taxon>
        <taxon>Batrachia</taxon>
        <taxon>Anura</taxon>
        <taxon>Neobatrachia</taxon>
        <taxon>Ranoidea</taxon>
        <taxon>Ranidae</taxon>
        <taxon>Staurois</taxon>
    </lineage>
</organism>
<proteinExistence type="predicted"/>
<keyword evidence="3" id="KW-1185">Reference proteome</keyword>
<keyword evidence="1" id="KW-0472">Membrane</keyword>
<feature type="transmembrane region" description="Helical" evidence="1">
    <location>
        <begin position="12"/>
        <end position="38"/>
    </location>
</feature>